<evidence type="ECO:0000259" key="3">
    <source>
        <dbReference type="Pfam" id="PF00501"/>
    </source>
</evidence>
<dbReference type="STRING" id="1396826.PHA8399_02218"/>
<feature type="domain" description="AMP-binding enzyme C-terminal" evidence="4">
    <location>
        <begin position="414"/>
        <end position="488"/>
    </location>
</feature>
<dbReference type="PROSITE" id="PS00455">
    <property type="entry name" value="AMP_BINDING"/>
    <property type="match status" value="1"/>
</dbReference>
<dbReference type="GO" id="GO:0031956">
    <property type="term" value="F:medium-chain fatty acid-CoA ligase activity"/>
    <property type="evidence" value="ECO:0007669"/>
    <property type="project" value="TreeGrafter"/>
</dbReference>
<dbReference type="InterPro" id="IPR042099">
    <property type="entry name" value="ANL_N_sf"/>
</dbReference>
<dbReference type="EMBL" id="CYSR01000022">
    <property type="protein sequence ID" value="CUI00092.1"/>
    <property type="molecule type" value="Genomic_DNA"/>
</dbReference>
<reference evidence="5 6" key="1">
    <citation type="submission" date="2015-09" db="EMBL/GenBank/DDBJ databases">
        <authorList>
            <consortium name="Swine Surveillance"/>
        </authorList>
    </citation>
    <scope>NUCLEOTIDE SEQUENCE [LARGE SCALE GENOMIC DNA]</scope>
    <source>
        <strain evidence="5 6">CECT 8399</strain>
    </source>
</reference>
<dbReference type="PANTHER" id="PTHR43201:SF5">
    <property type="entry name" value="MEDIUM-CHAIN ACYL-COA LIGASE ACSF2, MITOCHONDRIAL"/>
    <property type="match status" value="1"/>
</dbReference>
<protein>
    <submittedName>
        <fullName evidence="5">Long-chain-fatty-acid--CoA ligase</fullName>
        <ecNumber evidence="5">6.2.1.3</ecNumber>
    </submittedName>
</protein>
<proteinExistence type="inferred from homology"/>
<evidence type="ECO:0000256" key="1">
    <source>
        <dbReference type="ARBA" id="ARBA00006432"/>
    </source>
</evidence>
<organism evidence="5 6">
    <name type="scientific">Leisingera aquaemixtae</name>
    <dbReference type="NCBI Taxonomy" id="1396826"/>
    <lineage>
        <taxon>Bacteria</taxon>
        <taxon>Pseudomonadati</taxon>
        <taxon>Pseudomonadota</taxon>
        <taxon>Alphaproteobacteria</taxon>
        <taxon>Rhodobacterales</taxon>
        <taxon>Roseobacteraceae</taxon>
        <taxon>Leisingera</taxon>
    </lineage>
</organism>
<dbReference type="Gene3D" id="3.40.50.12780">
    <property type="entry name" value="N-terminal domain of ligase-like"/>
    <property type="match status" value="1"/>
</dbReference>
<gene>
    <name evidence="5" type="primary">lcfB_3</name>
    <name evidence="5" type="ORF">PHA8399_02218</name>
</gene>
<dbReference type="Proteomes" id="UP000051326">
    <property type="component" value="Unassembled WGS sequence"/>
</dbReference>
<sequence length="506" mass="53421">MHNRVHGLLEAAAETRPDALALADQDGRRLSWLQMLEAALAAAAQLKAAGVRAGDRVVLVFENCAEAIAFFFGASMLDASAVAINARLTTAELDRIIAHSDPCAILFSAASSEAARAHAGHYGAQDVHGAFGAAALMPRAGASPEPVSEDGREQLALLLYTSGTTGTPKAAMLTHANLIAGAAASAEVRGIKNSDVTYLALPLSHIFGLVTMLSVTFAQSAMRMEAQFSAERLYNALQEDVTLLPAVPQMHAHLFNYARSHGKPRYDGHKLRFVSSGGAPLDPAWKREAEAFYGLPLQNGYGLTEGAAGVCATRNGIGDPDISVGLAMGECSLKLDLDAAGATPEEGIGEILVGGPQVMKGYFHDPEQTAAAFTKDGFFRTGDLGRFDDEGRLHIAGRTKELIIRSGFNVYPVEIEAALTEHPDVVVASVVGRSVEGNEEVLAFVSAATGSSVTEQELKTFLHDRLAPYKRPARVIVANALPAAPTGKILKAKLIETFASELDVVV</sequence>
<dbReference type="InterPro" id="IPR020845">
    <property type="entry name" value="AMP-binding_CS"/>
</dbReference>
<dbReference type="RefSeq" id="WP_058286202.1">
    <property type="nucleotide sequence ID" value="NZ_CYSR01000022.1"/>
</dbReference>
<dbReference type="InterPro" id="IPR025110">
    <property type="entry name" value="AMP-bd_C"/>
</dbReference>
<comment type="similarity">
    <text evidence="1">Belongs to the ATP-dependent AMP-binding enzyme family.</text>
</comment>
<dbReference type="SUPFAM" id="SSF56801">
    <property type="entry name" value="Acetyl-CoA synthetase-like"/>
    <property type="match status" value="1"/>
</dbReference>
<evidence type="ECO:0000313" key="5">
    <source>
        <dbReference type="EMBL" id="CUI00092.1"/>
    </source>
</evidence>
<dbReference type="PANTHER" id="PTHR43201">
    <property type="entry name" value="ACYL-COA SYNTHETASE"/>
    <property type="match status" value="1"/>
</dbReference>
<evidence type="ECO:0000313" key="6">
    <source>
        <dbReference type="Proteomes" id="UP000051326"/>
    </source>
</evidence>
<dbReference type="AlphaFoldDB" id="A0A0P1HLQ6"/>
<dbReference type="GO" id="GO:0004467">
    <property type="term" value="F:long-chain fatty acid-CoA ligase activity"/>
    <property type="evidence" value="ECO:0007669"/>
    <property type="project" value="UniProtKB-EC"/>
</dbReference>
<name>A0A0P1HLQ6_9RHOB</name>
<dbReference type="InterPro" id="IPR000873">
    <property type="entry name" value="AMP-dep_synth/lig_dom"/>
</dbReference>
<dbReference type="Pfam" id="PF13193">
    <property type="entry name" value="AMP-binding_C"/>
    <property type="match status" value="1"/>
</dbReference>
<evidence type="ECO:0000256" key="2">
    <source>
        <dbReference type="ARBA" id="ARBA00022598"/>
    </source>
</evidence>
<dbReference type="EC" id="6.2.1.3" evidence="5"/>
<dbReference type="Gene3D" id="3.30.300.30">
    <property type="match status" value="1"/>
</dbReference>
<dbReference type="InterPro" id="IPR045851">
    <property type="entry name" value="AMP-bd_C_sf"/>
</dbReference>
<accession>A0A0P1HLQ6</accession>
<dbReference type="Pfam" id="PF00501">
    <property type="entry name" value="AMP-binding"/>
    <property type="match status" value="1"/>
</dbReference>
<feature type="domain" description="AMP-dependent synthetase/ligase" evidence="3">
    <location>
        <begin position="9"/>
        <end position="363"/>
    </location>
</feature>
<evidence type="ECO:0000259" key="4">
    <source>
        <dbReference type="Pfam" id="PF13193"/>
    </source>
</evidence>
<keyword evidence="2 5" id="KW-0436">Ligase</keyword>